<dbReference type="InterPro" id="IPR016130">
    <property type="entry name" value="Tyr_Pase_AS"/>
</dbReference>
<dbReference type="InterPro" id="IPR029021">
    <property type="entry name" value="Prot-tyrosine_phosphatase-like"/>
</dbReference>
<dbReference type="Pfam" id="PF13350">
    <property type="entry name" value="Y_phosphatase3"/>
    <property type="match status" value="1"/>
</dbReference>
<proteinExistence type="predicted"/>
<dbReference type="SUPFAM" id="SSF52799">
    <property type="entry name" value="(Phosphotyrosine protein) phosphatases II"/>
    <property type="match status" value="1"/>
</dbReference>
<dbReference type="Gene3D" id="3.90.190.10">
    <property type="entry name" value="Protein tyrosine phosphatase superfamily"/>
    <property type="match status" value="1"/>
</dbReference>
<accession>A0A5J6VK75</accession>
<protein>
    <submittedName>
        <fullName evidence="1">Tyrosine phosphatase family protein</fullName>
    </submittedName>
</protein>
<evidence type="ECO:0000313" key="1">
    <source>
        <dbReference type="EMBL" id="QFG74243.1"/>
    </source>
</evidence>
<dbReference type="GO" id="GO:0004721">
    <property type="term" value="F:phosphoprotein phosphatase activity"/>
    <property type="evidence" value="ECO:0007669"/>
    <property type="project" value="InterPro"/>
</dbReference>
<organism evidence="1">
    <name type="scientific">Megaviridae environmental sample</name>
    <dbReference type="NCBI Taxonomy" id="1737588"/>
    <lineage>
        <taxon>Viruses</taxon>
        <taxon>Varidnaviria</taxon>
        <taxon>Bamfordvirae</taxon>
        <taxon>Nucleocytoviricota</taxon>
        <taxon>Megaviricetes</taxon>
        <taxon>Imitervirales</taxon>
        <taxon>Mimiviridae</taxon>
        <taxon>environmental samples</taxon>
    </lineage>
</organism>
<sequence length="252" mass="29496">MEHITLNNTFNTRDLGGYENKNSKTVKKGLLYRSDKLFGLDNSDIDKLHSLGIKTIIDFRSVSEKKKYPNPTIENIKYLELEIDCSKNMDYEIQSILNNTKNPKTFLTELNKDFILKYSYVFSTFLKYIIRHKEPTLFHCSAGKDRTGLATIFIYHILDLHYEVIMMDYLNSNIYLKRDIKILLEKFVDNLNVSAENVIKLKPLLGVDIVYIKAALDTISKYPNVSNVKDYITKYLDISEELQNEFKEYLLE</sequence>
<reference evidence="1" key="1">
    <citation type="journal article" date="2019" name="Philos. Trans. R. Soc. Lond., B, Biol. Sci.">
        <title>Targeted metagenomic recovery of four divergent viruses reveals shared and distinctive characteristics of giant viruses of marine eukaryotes.</title>
        <authorList>
            <person name="Needham D.M."/>
            <person name="Poirier C."/>
            <person name="Hehenberger E."/>
            <person name="Jimenez V."/>
            <person name="Swalwell J.E."/>
            <person name="Santoro A.E."/>
            <person name="Worden A.Z."/>
        </authorList>
    </citation>
    <scope>NUCLEOTIDE SEQUENCE</scope>
    <source>
        <strain evidence="1">MPacV-611</strain>
    </source>
</reference>
<name>A0A5J6VK75_9VIRU</name>
<dbReference type="PROSITE" id="PS00383">
    <property type="entry name" value="TYR_PHOSPHATASE_1"/>
    <property type="match status" value="1"/>
</dbReference>
<dbReference type="PANTHER" id="PTHR31126:SF1">
    <property type="entry name" value="TYROSINE SPECIFIC PROTEIN PHOSPHATASES DOMAIN-CONTAINING PROTEIN"/>
    <property type="match status" value="1"/>
</dbReference>
<dbReference type="InterPro" id="IPR026893">
    <property type="entry name" value="Tyr/Ser_Pase_IphP-type"/>
</dbReference>
<dbReference type="EMBL" id="MN448284">
    <property type="protein sequence ID" value="QFG74243.1"/>
    <property type="molecule type" value="Genomic_DNA"/>
</dbReference>
<dbReference type="PANTHER" id="PTHR31126">
    <property type="entry name" value="TYROSINE-PROTEIN PHOSPHATASE"/>
    <property type="match status" value="1"/>
</dbReference>